<dbReference type="SUPFAM" id="SSF51735">
    <property type="entry name" value="NAD(P)-binding Rossmann-fold domains"/>
    <property type="match status" value="1"/>
</dbReference>
<sequence length="292" mass="31732">MKTAVLGLGLMGAEIALRLKRQGRDVLCWNRSAERSEAARERGLAARATATEAIAESEITLLVLSDAEAIRATLFESGDADALDGRILIQMGTIAPRESREIAGRVAAQGGQYLEAPVLGSLPEAREGRLILMAGGDPELFEHCLPVFRDLSRDPQRIGEIGQGAAMKLAMNQLIAGLTSTFALSLGLVRREEIDVEQFMGLLRDSALYAKTFDKKLDKYLSHEYGAANFPLKHLLKDVRLFKQVAEESFLDTALIGAIEDSCRQAEALGFGDQDYSALYEALCPDPYGPSS</sequence>
<dbReference type="GO" id="GO:0003735">
    <property type="term" value="F:structural constituent of ribosome"/>
    <property type="evidence" value="ECO:0007669"/>
    <property type="project" value="InterPro"/>
</dbReference>
<evidence type="ECO:0000256" key="3">
    <source>
        <dbReference type="PIRSR" id="PIRSR000103-1"/>
    </source>
</evidence>
<protein>
    <submittedName>
        <fullName evidence="6">NAD(P)-dependent oxidoreductase</fullName>
    </submittedName>
</protein>
<accession>A0A6M0JVN6</accession>
<dbReference type="GO" id="GO:0051287">
    <property type="term" value="F:NAD binding"/>
    <property type="evidence" value="ECO:0007669"/>
    <property type="project" value="InterPro"/>
</dbReference>
<proteinExistence type="predicted"/>
<evidence type="ECO:0000313" key="7">
    <source>
        <dbReference type="Proteomes" id="UP000483379"/>
    </source>
</evidence>
<dbReference type="InterPro" id="IPR015815">
    <property type="entry name" value="HIBADH-related"/>
</dbReference>
<dbReference type="SUPFAM" id="SSF48179">
    <property type="entry name" value="6-phosphogluconate dehydrogenase C-terminal domain-like"/>
    <property type="match status" value="1"/>
</dbReference>
<name>A0A6M0JVN6_9GAMM</name>
<dbReference type="InterPro" id="IPR029154">
    <property type="entry name" value="HIBADH-like_NADP-bd"/>
</dbReference>
<evidence type="ECO:0000259" key="5">
    <source>
        <dbReference type="Pfam" id="PF14833"/>
    </source>
</evidence>
<dbReference type="InterPro" id="IPR051265">
    <property type="entry name" value="HIBADH-related_NP60_sf"/>
</dbReference>
<gene>
    <name evidence="6" type="ORF">G3446_06745</name>
</gene>
<dbReference type="Proteomes" id="UP000483379">
    <property type="component" value="Unassembled WGS sequence"/>
</dbReference>
<dbReference type="Pfam" id="PF03446">
    <property type="entry name" value="NAD_binding_2"/>
    <property type="match status" value="1"/>
</dbReference>
<comment type="caution">
    <text evidence="6">The sequence shown here is derived from an EMBL/GenBank/DDBJ whole genome shotgun (WGS) entry which is preliminary data.</text>
</comment>
<keyword evidence="2" id="KW-0520">NAD</keyword>
<dbReference type="PANTHER" id="PTHR43580">
    <property type="entry name" value="OXIDOREDUCTASE GLYR1-RELATED"/>
    <property type="match status" value="1"/>
</dbReference>
<keyword evidence="1" id="KW-0560">Oxidoreductase</keyword>
<evidence type="ECO:0000313" key="6">
    <source>
        <dbReference type="EMBL" id="NEV61590.1"/>
    </source>
</evidence>
<dbReference type="GO" id="GO:0016491">
    <property type="term" value="F:oxidoreductase activity"/>
    <property type="evidence" value="ECO:0007669"/>
    <property type="project" value="UniProtKB-KW"/>
</dbReference>
<dbReference type="Gene3D" id="1.10.1040.10">
    <property type="entry name" value="N-(1-d-carboxylethyl)-l-norvaline Dehydrogenase, domain 2"/>
    <property type="match status" value="1"/>
</dbReference>
<reference evidence="6 7" key="1">
    <citation type="submission" date="2020-02" db="EMBL/GenBank/DDBJ databases">
        <title>Genome sequences of Thiorhodococcus mannitoliphagus and Thiorhodococcus minor, purple sulfur photosynthetic bacteria in the gammaproteobacterial family, Chromatiaceae.</title>
        <authorList>
            <person name="Aviles F.A."/>
            <person name="Meyer T.E."/>
            <person name="Kyndt J.A."/>
        </authorList>
    </citation>
    <scope>NUCLEOTIDE SEQUENCE [LARGE SCALE GENOMIC DNA]</scope>
    <source>
        <strain evidence="6 7">DSM 11518</strain>
    </source>
</reference>
<dbReference type="AlphaFoldDB" id="A0A6M0JVN6"/>
<keyword evidence="7" id="KW-1185">Reference proteome</keyword>
<dbReference type="RefSeq" id="WP_164451965.1">
    <property type="nucleotide sequence ID" value="NZ_JAAIJQ010000014.1"/>
</dbReference>
<dbReference type="InterPro" id="IPR008927">
    <property type="entry name" value="6-PGluconate_DH-like_C_sf"/>
</dbReference>
<dbReference type="InterPro" id="IPR036291">
    <property type="entry name" value="NAD(P)-bd_dom_sf"/>
</dbReference>
<dbReference type="Pfam" id="PF14833">
    <property type="entry name" value="NAD_binding_11"/>
    <property type="match status" value="1"/>
</dbReference>
<dbReference type="GO" id="GO:0006412">
    <property type="term" value="P:translation"/>
    <property type="evidence" value="ECO:0007669"/>
    <property type="project" value="InterPro"/>
</dbReference>
<evidence type="ECO:0000256" key="1">
    <source>
        <dbReference type="ARBA" id="ARBA00023002"/>
    </source>
</evidence>
<dbReference type="EMBL" id="JAAIJQ010000014">
    <property type="protein sequence ID" value="NEV61590.1"/>
    <property type="molecule type" value="Genomic_DNA"/>
</dbReference>
<dbReference type="InterPro" id="IPR006115">
    <property type="entry name" value="6PGDH_NADP-bd"/>
</dbReference>
<dbReference type="InterPro" id="IPR013328">
    <property type="entry name" value="6PGD_dom2"/>
</dbReference>
<evidence type="ECO:0000256" key="2">
    <source>
        <dbReference type="ARBA" id="ARBA00023027"/>
    </source>
</evidence>
<feature type="domain" description="3-hydroxyisobutyrate dehydrogenase-like NAD-binding" evidence="5">
    <location>
        <begin position="162"/>
        <end position="282"/>
    </location>
</feature>
<dbReference type="Gene3D" id="3.40.50.720">
    <property type="entry name" value="NAD(P)-binding Rossmann-like Domain"/>
    <property type="match status" value="1"/>
</dbReference>
<dbReference type="PROSITE" id="PS00732">
    <property type="entry name" value="RIBOSOMAL_S16"/>
    <property type="match status" value="1"/>
</dbReference>
<evidence type="ECO:0000259" key="4">
    <source>
        <dbReference type="Pfam" id="PF03446"/>
    </source>
</evidence>
<dbReference type="PIRSF" id="PIRSF000103">
    <property type="entry name" value="HIBADH"/>
    <property type="match status" value="1"/>
</dbReference>
<dbReference type="InterPro" id="IPR020592">
    <property type="entry name" value="Ribosomal_bS16_CS"/>
</dbReference>
<dbReference type="GO" id="GO:0005840">
    <property type="term" value="C:ribosome"/>
    <property type="evidence" value="ECO:0007669"/>
    <property type="project" value="InterPro"/>
</dbReference>
<feature type="active site" evidence="3">
    <location>
        <position position="168"/>
    </location>
</feature>
<feature type="domain" description="6-phosphogluconate dehydrogenase NADP-binding" evidence="4">
    <location>
        <begin position="3"/>
        <end position="153"/>
    </location>
</feature>
<dbReference type="GO" id="GO:0050661">
    <property type="term" value="F:NADP binding"/>
    <property type="evidence" value="ECO:0007669"/>
    <property type="project" value="InterPro"/>
</dbReference>
<organism evidence="6 7">
    <name type="scientific">Thiorhodococcus minor</name>
    <dbReference type="NCBI Taxonomy" id="57489"/>
    <lineage>
        <taxon>Bacteria</taxon>
        <taxon>Pseudomonadati</taxon>
        <taxon>Pseudomonadota</taxon>
        <taxon>Gammaproteobacteria</taxon>
        <taxon>Chromatiales</taxon>
        <taxon>Chromatiaceae</taxon>
        <taxon>Thiorhodococcus</taxon>
    </lineage>
</organism>
<dbReference type="PANTHER" id="PTHR43580:SF9">
    <property type="entry name" value="GLYOXYLATE_SUCCINIC SEMIALDEHYDE REDUCTASE 1"/>
    <property type="match status" value="1"/>
</dbReference>